<proteinExistence type="inferred from homology"/>
<dbReference type="PANTHER" id="PTHR11373">
    <property type="entry name" value="DEOXYNUCLEOSIDE TRIPHOSPHATE TRIPHOSPHOHYDROLASE"/>
    <property type="match status" value="1"/>
</dbReference>
<dbReference type="AlphaFoldDB" id="A0A917GFP1"/>
<evidence type="ECO:0000256" key="2">
    <source>
        <dbReference type="HAMAP-Rule" id="MF_01212"/>
    </source>
</evidence>
<dbReference type="PANTHER" id="PTHR11373:SF32">
    <property type="entry name" value="DEOXYGUANOSINETRIPHOSPHATE TRIPHOSPHOHYDROLASE"/>
    <property type="match status" value="1"/>
</dbReference>
<dbReference type="InterPro" id="IPR023023">
    <property type="entry name" value="dNTPase_2"/>
</dbReference>
<dbReference type="CDD" id="cd00077">
    <property type="entry name" value="HDc"/>
    <property type="match status" value="1"/>
</dbReference>
<dbReference type="NCBIfam" id="NF002829">
    <property type="entry name" value="PRK03007.1"/>
    <property type="match status" value="1"/>
</dbReference>
<evidence type="ECO:0000313" key="4">
    <source>
        <dbReference type="EMBL" id="GGG43980.1"/>
    </source>
</evidence>
<dbReference type="InterPro" id="IPR026875">
    <property type="entry name" value="PHydrolase_assoc_dom"/>
</dbReference>
<accession>A0A917GFP1</accession>
<dbReference type="Pfam" id="PF01966">
    <property type="entry name" value="HD"/>
    <property type="match status" value="1"/>
</dbReference>
<reference evidence="4" key="1">
    <citation type="journal article" date="2014" name="Int. J. Syst. Evol. Microbiol.">
        <title>Complete genome sequence of Corynebacterium casei LMG S-19264T (=DSM 44701T), isolated from a smear-ripened cheese.</title>
        <authorList>
            <consortium name="US DOE Joint Genome Institute (JGI-PGF)"/>
            <person name="Walter F."/>
            <person name="Albersmeier A."/>
            <person name="Kalinowski J."/>
            <person name="Ruckert C."/>
        </authorList>
    </citation>
    <scope>NUCLEOTIDE SEQUENCE</scope>
    <source>
        <strain evidence="4">CGMCC 1.12187</strain>
    </source>
</reference>
<dbReference type="InterPro" id="IPR006261">
    <property type="entry name" value="dGTPase"/>
</dbReference>
<dbReference type="SMART" id="SM00471">
    <property type="entry name" value="HDc"/>
    <property type="match status" value="1"/>
</dbReference>
<dbReference type="Gene3D" id="1.10.3210.10">
    <property type="entry name" value="Hypothetical protein af1432"/>
    <property type="match status" value="1"/>
</dbReference>
<evidence type="ECO:0000259" key="3">
    <source>
        <dbReference type="PROSITE" id="PS51831"/>
    </source>
</evidence>
<evidence type="ECO:0000313" key="5">
    <source>
        <dbReference type="Proteomes" id="UP000638848"/>
    </source>
</evidence>
<evidence type="ECO:0000256" key="1">
    <source>
        <dbReference type="ARBA" id="ARBA00022801"/>
    </source>
</evidence>
<dbReference type="GO" id="GO:0008832">
    <property type="term" value="F:dGTPase activity"/>
    <property type="evidence" value="ECO:0007669"/>
    <property type="project" value="TreeGrafter"/>
</dbReference>
<keyword evidence="1 2" id="KW-0378">Hydrolase</keyword>
<keyword evidence="5" id="KW-1185">Reference proteome</keyword>
<reference evidence="4" key="2">
    <citation type="submission" date="2020-09" db="EMBL/GenBank/DDBJ databases">
        <authorList>
            <person name="Sun Q."/>
            <person name="Zhou Y."/>
        </authorList>
    </citation>
    <scope>NUCLEOTIDE SEQUENCE</scope>
    <source>
        <strain evidence="4">CGMCC 1.12187</strain>
    </source>
</reference>
<protein>
    <recommendedName>
        <fullName evidence="2">Deoxyguanosinetriphosphate triphosphohydrolase-like protein</fullName>
    </recommendedName>
</protein>
<dbReference type="InterPro" id="IPR050135">
    <property type="entry name" value="dGTPase-like"/>
</dbReference>
<dbReference type="Pfam" id="PF13286">
    <property type="entry name" value="HD_assoc"/>
    <property type="match status" value="1"/>
</dbReference>
<comment type="caution">
    <text evidence="4">The sequence shown here is derived from an EMBL/GenBank/DDBJ whole genome shotgun (WGS) entry which is preliminary data.</text>
</comment>
<dbReference type="SUPFAM" id="SSF109604">
    <property type="entry name" value="HD-domain/PDEase-like"/>
    <property type="match status" value="1"/>
</dbReference>
<dbReference type="EMBL" id="BMEQ01000001">
    <property type="protein sequence ID" value="GGG43980.1"/>
    <property type="molecule type" value="Genomic_DNA"/>
</dbReference>
<sequence length="443" mass="48899">MPHSSVDFDRTAAPTPGYAARDVARWVAEDHHNLHRTDFERDRARILHSAGLRRLASKTQVVAPNTDDFVRNRLTHSLEVAQIGRELGGMLGCDPDVVDAACLSHDLGHPPFGHNGESALNRLAQHIGGFEGNAQTLRLLTRLEPKVLTDEGRPAGLNLTRAVLDATCKYPWRAHEAPLRADGARSPKFGVYEDDRPVFEWLREGAPERTKCLEAQVMDLADDISYSVHDMEDAIASGLVQLGWLADTDQRERVLELAREWYLPEAGDAELDAALTRLEASPPWVREMDGSHQGLARLKNMTSQLIGRFAMSAVAATRDVYGDEPLTRYAAQLVVPEETAVEIAVLKGIAITYVITVRDAQPIYENQQEVLAILVSALMDTDGHHLSPAFAADWREIGDGPGAEAARLRLVVDQVASLTDLSAVALHDRIRGTHWRVGDKPLW</sequence>
<comment type="similarity">
    <text evidence="2">Belongs to the dGTPase family. Type 2 subfamily.</text>
</comment>
<dbReference type="Proteomes" id="UP000638848">
    <property type="component" value="Unassembled WGS sequence"/>
</dbReference>
<name>A0A917GFP1_9MICC</name>
<dbReference type="PROSITE" id="PS51831">
    <property type="entry name" value="HD"/>
    <property type="match status" value="1"/>
</dbReference>
<organism evidence="4 5">
    <name type="scientific">Kocuria dechangensis</name>
    <dbReference type="NCBI Taxonomy" id="1176249"/>
    <lineage>
        <taxon>Bacteria</taxon>
        <taxon>Bacillati</taxon>
        <taxon>Actinomycetota</taxon>
        <taxon>Actinomycetes</taxon>
        <taxon>Micrococcales</taxon>
        <taxon>Micrococcaceae</taxon>
        <taxon>Kocuria</taxon>
    </lineage>
</organism>
<dbReference type="InterPro" id="IPR006674">
    <property type="entry name" value="HD_domain"/>
</dbReference>
<dbReference type="GO" id="GO:0006203">
    <property type="term" value="P:dGTP catabolic process"/>
    <property type="evidence" value="ECO:0007669"/>
    <property type="project" value="TreeGrafter"/>
</dbReference>
<dbReference type="NCBIfam" id="TIGR01353">
    <property type="entry name" value="dGTP_triPase"/>
    <property type="match status" value="1"/>
</dbReference>
<dbReference type="InterPro" id="IPR003607">
    <property type="entry name" value="HD/PDEase_dom"/>
</dbReference>
<dbReference type="RefSeq" id="WP_188534041.1">
    <property type="nucleotide sequence ID" value="NZ_BMEQ01000001.1"/>
</dbReference>
<gene>
    <name evidence="4" type="ORF">GCM10011374_02910</name>
</gene>
<dbReference type="HAMAP" id="MF_01212">
    <property type="entry name" value="dGTPase_type2"/>
    <property type="match status" value="1"/>
</dbReference>
<feature type="domain" description="HD" evidence="3">
    <location>
        <begin position="73"/>
        <end position="227"/>
    </location>
</feature>